<keyword evidence="3" id="KW-0342">GTP-binding</keyword>
<keyword evidence="1" id="KW-0547">Nucleotide-binding</keyword>
<dbReference type="Pfam" id="PF02263">
    <property type="entry name" value="GBP"/>
    <property type="match status" value="1"/>
</dbReference>
<reference evidence="7" key="1">
    <citation type="submission" date="2025-08" db="UniProtKB">
        <authorList>
            <consortium name="RefSeq"/>
        </authorList>
    </citation>
    <scope>IDENTIFICATION</scope>
    <source>
        <tissue evidence="7">Whole larval tissue</tissue>
    </source>
</reference>
<dbReference type="GO" id="GO:0003924">
    <property type="term" value="F:GTPase activity"/>
    <property type="evidence" value="ECO:0007669"/>
    <property type="project" value="InterPro"/>
</dbReference>
<evidence type="ECO:0000256" key="2">
    <source>
        <dbReference type="ARBA" id="ARBA00022801"/>
    </source>
</evidence>
<dbReference type="RefSeq" id="XP_035446542.2">
    <property type="nucleotide sequence ID" value="XM_035590649.2"/>
</dbReference>
<evidence type="ECO:0000256" key="4">
    <source>
        <dbReference type="PROSITE-ProRule" id="PRU01052"/>
    </source>
</evidence>
<name>A0A9R0DB01_SPOFR</name>
<keyword evidence="2" id="KW-0378">Hydrolase</keyword>
<dbReference type="SUPFAM" id="SSF48340">
    <property type="entry name" value="Interferon-induced guanylate-binding protein 1 (GBP1), C-terminal domain"/>
    <property type="match status" value="1"/>
</dbReference>
<dbReference type="PANTHER" id="PTHR10751">
    <property type="entry name" value="GUANYLATE BINDING PROTEIN"/>
    <property type="match status" value="1"/>
</dbReference>
<sequence length="773" mass="88560">MERGEGIQVVKLGEREGAARYELDEGALRRVLLREDVRGLPVVVVSVAGAYRGGKSFILNFFLRYLNASRKSQLDGTWLGEEDEPLKGFHWRGGCERETTGIHLWSEPIITTTENGKKVAVLLMDTQGTFDSETTIGQNSTIFAFSTLISSVQIYNLYGNIKEDDLQHLQLFAEYGSLASETQGKTFQTLLFLIRDWTYPFEHPYGFTGGSALLCKKLQLNRNVNPELRHVREHLTSCFEDIKCFLMPHPGLTVEHPNFDGRISGLTENFRSALLNLVPSLFDPKHLTPKKINGVLVSTQDLFEYFQKYVNIFNSDEVPQVTSICQATADACLLAATREARELYSQHMEAHVRDNFSVSNATLTAWHEEARDQALRCFTKKKNLIPFGNKTQDATPRFFQEELDALLSLYLWNNDKKVRDTMSLAAQAYEAAVSRVSAEHARLCLHPRDLDELHADALRQALEVFSASRDVPPGQEDDKKFELTRKLQQRYKHLCVINEQNNKSSVMEVREVYVRRMKLEMDQSGVSSERLSTLHRDAVDFATTSFYARRNLPTRRDDDPHLQRLLQEMEDCFAEFKQGIVKSNRMMRQMAEYAYNNYIMSAWGPQTCCFHPRALEDLHNEAVTEVNKQLHGDGNEDENKAAIMEVLARRFSELKMTNEYNNERAVEQAFNAYIMKMDKLTRPSGVSALVFAFFTILQFSLAFHHEETKRAAVQEFNHRRRGTPYDQDPYYDRLVQNIDAAYGNYSSPVMTFLRELGFCRDQAALPANNTHNG</sequence>
<evidence type="ECO:0000256" key="3">
    <source>
        <dbReference type="ARBA" id="ARBA00023134"/>
    </source>
</evidence>
<dbReference type="InterPro" id="IPR015894">
    <property type="entry name" value="Guanylate-bd_N"/>
</dbReference>
<dbReference type="InterPro" id="IPR036543">
    <property type="entry name" value="Guanylate-bd_C_sf"/>
</dbReference>
<protein>
    <submittedName>
        <fullName evidence="7">Atlastin</fullName>
    </submittedName>
</protein>
<feature type="domain" description="GB1/RHD3-type G" evidence="5">
    <location>
        <begin position="39"/>
        <end position="286"/>
    </location>
</feature>
<dbReference type="SUPFAM" id="SSF52540">
    <property type="entry name" value="P-loop containing nucleoside triphosphate hydrolases"/>
    <property type="match status" value="1"/>
</dbReference>
<dbReference type="InterPro" id="IPR027417">
    <property type="entry name" value="P-loop_NTPase"/>
</dbReference>
<dbReference type="PROSITE" id="PS51715">
    <property type="entry name" value="G_GB1_RHD3"/>
    <property type="match status" value="1"/>
</dbReference>
<dbReference type="OrthoDB" id="7788754at2759"/>
<comment type="similarity">
    <text evidence="4">Belongs to the TRAFAC class dynamin-like GTPase superfamily. GB1/RHD3 GTPase family.</text>
</comment>
<gene>
    <name evidence="7" type="primary">LOC118273598</name>
</gene>
<dbReference type="GeneID" id="118273598"/>
<dbReference type="Gene3D" id="3.40.50.300">
    <property type="entry name" value="P-loop containing nucleotide triphosphate hydrolases"/>
    <property type="match status" value="1"/>
</dbReference>
<dbReference type="InterPro" id="IPR030386">
    <property type="entry name" value="G_GB1_RHD3_dom"/>
</dbReference>
<dbReference type="Gene3D" id="1.20.58.420">
    <property type="entry name" value="AHSP"/>
    <property type="match status" value="3"/>
</dbReference>
<dbReference type="AlphaFoldDB" id="A0A9R0DB01"/>
<evidence type="ECO:0000256" key="1">
    <source>
        <dbReference type="ARBA" id="ARBA00022741"/>
    </source>
</evidence>
<dbReference type="GO" id="GO:0005525">
    <property type="term" value="F:GTP binding"/>
    <property type="evidence" value="ECO:0007669"/>
    <property type="project" value="UniProtKB-KW"/>
</dbReference>
<evidence type="ECO:0000259" key="5">
    <source>
        <dbReference type="PROSITE" id="PS51715"/>
    </source>
</evidence>
<dbReference type="CDD" id="cd01851">
    <property type="entry name" value="GBP"/>
    <property type="match status" value="1"/>
</dbReference>
<evidence type="ECO:0000313" key="6">
    <source>
        <dbReference type="Proteomes" id="UP000829999"/>
    </source>
</evidence>
<accession>A0A9R0DB01</accession>
<keyword evidence="6" id="KW-1185">Reference proteome</keyword>
<evidence type="ECO:0000313" key="7">
    <source>
        <dbReference type="RefSeq" id="XP_035446542.2"/>
    </source>
</evidence>
<organism evidence="6 7">
    <name type="scientific">Spodoptera frugiperda</name>
    <name type="common">Fall armyworm</name>
    <dbReference type="NCBI Taxonomy" id="7108"/>
    <lineage>
        <taxon>Eukaryota</taxon>
        <taxon>Metazoa</taxon>
        <taxon>Ecdysozoa</taxon>
        <taxon>Arthropoda</taxon>
        <taxon>Hexapoda</taxon>
        <taxon>Insecta</taxon>
        <taxon>Pterygota</taxon>
        <taxon>Neoptera</taxon>
        <taxon>Endopterygota</taxon>
        <taxon>Lepidoptera</taxon>
        <taxon>Glossata</taxon>
        <taxon>Ditrysia</taxon>
        <taxon>Noctuoidea</taxon>
        <taxon>Noctuidae</taxon>
        <taxon>Amphipyrinae</taxon>
        <taxon>Spodoptera</taxon>
    </lineage>
</organism>
<proteinExistence type="inferred from homology"/>
<dbReference type="Proteomes" id="UP000829999">
    <property type="component" value="Chromosome 15"/>
</dbReference>